<evidence type="ECO:0000256" key="4">
    <source>
        <dbReference type="RuleBase" id="RU003345"/>
    </source>
</evidence>
<protein>
    <submittedName>
        <fullName evidence="6">Phosphonoacetaldehyde dehydrogenase</fullName>
    </submittedName>
</protein>
<evidence type="ECO:0000256" key="2">
    <source>
        <dbReference type="ARBA" id="ARBA00023002"/>
    </source>
</evidence>
<accession>A0ABQ4TZS7</accession>
<dbReference type="InterPro" id="IPR015590">
    <property type="entry name" value="Aldehyde_DH_dom"/>
</dbReference>
<dbReference type="RefSeq" id="WP_238182132.1">
    <property type="nucleotide sequence ID" value="NZ_BPRB01000084.1"/>
</dbReference>
<gene>
    <name evidence="6" type="primary">phnY</name>
    <name evidence="6" type="ORF">MPOCJGCO_1653</name>
</gene>
<keyword evidence="2 4" id="KW-0560">Oxidoreductase</keyword>
<dbReference type="PROSITE" id="PS00687">
    <property type="entry name" value="ALDEHYDE_DEHYDR_GLU"/>
    <property type="match status" value="1"/>
</dbReference>
<proteinExistence type="inferred from homology"/>
<dbReference type="PANTHER" id="PTHR42991">
    <property type="entry name" value="ALDEHYDE DEHYDROGENASE"/>
    <property type="match status" value="1"/>
</dbReference>
<dbReference type="InterPro" id="IPR051020">
    <property type="entry name" value="ALDH-related_metabolic_enz"/>
</dbReference>
<dbReference type="InterPro" id="IPR016162">
    <property type="entry name" value="Ald_DH_N"/>
</dbReference>
<evidence type="ECO:0000313" key="6">
    <source>
        <dbReference type="EMBL" id="GJE59557.1"/>
    </source>
</evidence>
<dbReference type="SUPFAM" id="SSF53720">
    <property type="entry name" value="ALDH-like"/>
    <property type="match status" value="1"/>
</dbReference>
<dbReference type="Pfam" id="PF00171">
    <property type="entry name" value="Aldedh"/>
    <property type="match status" value="1"/>
</dbReference>
<dbReference type="InterPro" id="IPR029510">
    <property type="entry name" value="Ald_DH_CS_GLU"/>
</dbReference>
<organism evidence="6 7">
    <name type="scientific">Methylobacterium trifolii</name>
    <dbReference type="NCBI Taxonomy" id="1003092"/>
    <lineage>
        <taxon>Bacteria</taxon>
        <taxon>Pseudomonadati</taxon>
        <taxon>Pseudomonadota</taxon>
        <taxon>Alphaproteobacteria</taxon>
        <taxon>Hyphomicrobiales</taxon>
        <taxon>Methylobacteriaceae</taxon>
        <taxon>Methylobacterium</taxon>
    </lineage>
</organism>
<comment type="caution">
    <text evidence="6">The sequence shown here is derived from an EMBL/GenBank/DDBJ whole genome shotgun (WGS) entry which is preliminary data.</text>
</comment>
<dbReference type="CDD" id="cd07146">
    <property type="entry name" value="ALDH_PhpJ"/>
    <property type="match status" value="1"/>
</dbReference>
<evidence type="ECO:0000256" key="3">
    <source>
        <dbReference type="PROSITE-ProRule" id="PRU10007"/>
    </source>
</evidence>
<dbReference type="PANTHER" id="PTHR42991:SF1">
    <property type="entry name" value="ALDEHYDE DEHYDROGENASE"/>
    <property type="match status" value="1"/>
</dbReference>
<reference evidence="6" key="2">
    <citation type="submission" date="2021-08" db="EMBL/GenBank/DDBJ databases">
        <authorList>
            <person name="Tani A."/>
            <person name="Ola A."/>
            <person name="Ogura Y."/>
            <person name="Katsura K."/>
            <person name="Hayashi T."/>
        </authorList>
    </citation>
    <scope>NUCLEOTIDE SEQUENCE</scope>
    <source>
        <strain evidence="6">DSM 23632</strain>
    </source>
</reference>
<sequence>MNANVKPPLRRESMRIAGRLVQTDDQIEVRNPYDDSVVGLVPAARPEHVREAFAKARAFKPTLTRYERQQILQKTAEMLRDRREVFAALITAESGLCWKDSLYEASRAYDVWSLSAQLTIKDDGEIYSCDISPNGKARKIYTTRLPLLGVISAITPFNHPLNMVSHKLAPAIATNNRVVLKPTELTPLTALALADVLYEAGLPPEMLSVVTGNPSTMGDAMITDPDADLVTFTGSVRVGKHIANTAGYKRVVLELGGNDPLIVMEDADLDKAAELAVTGATKNSGQRCTAVKRILVVESVADAFSRLVVEKAKRLKCGDPSDPETDVGTVIDARSATLFETRVNDAVGLGAEILHGAPRRGALFAPTVVDRVPYDCELVHEETFGPVIPIVRCPDDIAEVIRVSNSTAYGLSSGVCTNRLDYVSRFVAELEVGTVNVWEVPGYRIEMSPFGGIKDSGLGDKEGVVEAMKGFTNVRTWSMPWHQ</sequence>
<evidence type="ECO:0000259" key="5">
    <source>
        <dbReference type="Pfam" id="PF00171"/>
    </source>
</evidence>
<dbReference type="InterPro" id="IPR016161">
    <property type="entry name" value="Ald_DH/histidinol_DH"/>
</dbReference>
<reference evidence="6" key="1">
    <citation type="journal article" date="2021" name="Front. Microbiol.">
        <title>Comprehensive Comparative Genomics and Phenotyping of Methylobacterium Species.</title>
        <authorList>
            <person name="Alessa O."/>
            <person name="Ogura Y."/>
            <person name="Fujitani Y."/>
            <person name="Takami H."/>
            <person name="Hayashi T."/>
            <person name="Sahin N."/>
            <person name="Tani A."/>
        </authorList>
    </citation>
    <scope>NUCLEOTIDE SEQUENCE</scope>
    <source>
        <strain evidence="6">DSM 23632</strain>
    </source>
</reference>
<evidence type="ECO:0000256" key="1">
    <source>
        <dbReference type="ARBA" id="ARBA00009986"/>
    </source>
</evidence>
<dbReference type="InterPro" id="IPR017656">
    <property type="entry name" value="Put_phosphonoacetaldehyde_DH"/>
</dbReference>
<name>A0ABQ4TZS7_9HYPH</name>
<dbReference type="InterPro" id="IPR016163">
    <property type="entry name" value="Ald_DH_C"/>
</dbReference>
<feature type="active site" evidence="3">
    <location>
        <position position="254"/>
    </location>
</feature>
<comment type="similarity">
    <text evidence="1 4">Belongs to the aldehyde dehydrogenase family.</text>
</comment>
<keyword evidence="7" id="KW-1185">Reference proteome</keyword>
<dbReference type="Gene3D" id="3.40.309.10">
    <property type="entry name" value="Aldehyde Dehydrogenase, Chain A, domain 2"/>
    <property type="match status" value="1"/>
</dbReference>
<dbReference type="NCBIfam" id="TIGR03250">
    <property type="entry name" value="PhnAcAld_DH"/>
    <property type="match status" value="1"/>
</dbReference>
<feature type="domain" description="Aldehyde dehydrogenase" evidence="5">
    <location>
        <begin position="24"/>
        <end position="476"/>
    </location>
</feature>
<dbReference type="Gene3D" id="3.40.605.10">
    <property type="entry name" value="Aldehyde Dehydrogenase, Chain A, domain 1"/>
    <property type="match status" value="1"/>
</dbReference>
<dbReference type="Proteomes" id="UP001055057">
    <property type="component" value="Unassembled WGS sequence"/>
</dbReference>
<evidence type="ECO:0000313" key="7">
    <source>
        <dbReference type="Proteomes" id="UP001055057"/>
    </source>
</evidence>
<dbReference type="EMBL" id="BPRB01000084">
    <property type="protein sequence ID" value="GJE59557.1"/>
    <property type="molecule type" value="Genomic_DNA"/>
</dbReference>